<dbReference type="Proteomes" id="UP000605848">
    <property type="component" value="Unassembled WGS sequence"/>
</dbReference>
<name>A0A936Z670_9HYPH</name>
<evidence type="ECO:0000313" key="1">
    <source>
        <dbReference type="EMBL" id="MBL0403833.1"/>
    </source>
</evidence>
<gene>
    <name evidence="1" type="ORF">JKG68_07650</name>
</gene>
<proteinExistence type="predicted"/>
<reference evidence="1" key="1">
    <citation type="submission" date="2021-01" db="EMBL/GenBank/DDBJ databases">
        <title>Microvirga sp.</title>
        <authorList>
            <person name="Kim M.K."/>
        </authorList>
    </citation>
    <scope>NUCLEOTIDE SEQUENCE</scope>
    <source>
        <strain evidence="1">5420S-16</strain>
    </source>
</reference>
<organism evidence="1 2">
    <name type="scientific">Microvirga aerilata</name>
    <dbReference type="NCBI Taxonomy" id="670292"/>
    <lineage>
        <taxon>Bacteria</taxon>
        <taxon>Pseudomonadati</taxon>
        <taxon>Pseudomonadota</taxon>
        <taxon>Alphaproteobacteria</taxon>
        <taxon>Hyphomicrobiales</taxon>
        <taxon>Methylobacteriaceae</taxon>
        <taxon>Microvirga</taxon>
    </lineage>
</organism>
<dbReference type="AlphaFoldDB" id="A0A936Z670"/>
<keyword evidence="2" id="KW-1185">Reference proteome</keyword>
<accession>A0A936Z670</accession>
<comment type="caution">
    <text evidence="1">The sequence shown here is derived from an EMBL/GenBank/DDBJ whole genome shotgun (WGS) entry which is preliminary data.</text>
</comment>
<dbReference type="EMBL" id="JAEQMY010000008">
    <property type="protein sequence ID" value="MBL0403833.1"/>
    <property type="molecule type" value="Genomic_DNA"/>
</dbReference>
<protein>
    <submittedName>
        <fullName evidence="1">Uncharacterized protein</fullName>
    </submittedName>
</protein>
<dbReference type="RefSeq" id="WP_202057650.1">
    <property type="nucleotide sequence ID" value="NZ_JAEQMY010000008.1"/>
</dbReference>
<sequence length="144" mass="16582">MATPLDEISPQYLTEVRERERGTWREKLRKRYPNWTKQLQWGFEHGDGWRTITERVFADLATIVGTDNPEMEVHQIKAKVGTYNFYIDASHLPAVQRAAIEARLTEANSEAGATCETCGRPGQLIRDRGWYHVACPAHEVRDIQ</sequence>
<evidence type="ECO:0000313" key="2">
    <source>
        <dbReference type="Proteomes" id="UP000605848"/>
    </source>
</evidence>